<dbReference type="Pfam" id="PF02679">
    <property type="entry name" value="ComA"/>
    <property type="match status" value="1"/>
</dbReference>
<dbReference type="SUPFAM" id="SSF102110">
    <property type="entry name" value="(2r)-phospho-3-sulfolactate synthase ComA"/>
    <property type="match status" value="1"/>
</dbReference>
<comment type="similarity">
    <text evidence="1">Belongs to the phosphosulfolactate synthase family.</text>
</comment>
<organism evidence="2">
    <name type="scientific">marine metagenome</name>
    <dbReference type="NCBI Taxonomy" id="408172"/>
    <lineage>
        <taxon>unclassified sequences</taxon>
        <taxon>metagenomes</taxon>
        <taxon>ecological metagenomes</taxon>
    </lineage>
</organism>
<dbReference type="InterPro" id="IPR036112">
    <property type="entry name" value="ComA_synth_sf"/>
</dbReference>
<accession>A0A382GFP6</accession>
<dbReference type="PANTHER" id="PTHR48413">
    <property type="match status" value="1"/>
</dbReference>
<dbReference type="InterPro" id="IPR003830">
    <property type="entry name" value="ComA_synth"/>
</dbReference>
<reference evidence="2" key="1">
    <citation type="submission" date="2018-05" db="EMBL/GenBank/DDBJ databases">
        <authorList>
            <person name="Lanie J.A."/>
            <person name="Ng W.-L."/>
            <person name="Kazmierczak K.M."/>
            <person name="Andrzejewski T.M."/>
            <person name="Davidsen T.M."/>
            <person name="Wayne K.J."/>
            <person name="Tettelin H."/>
            <person name="Glass J.I."/>
            <person name="Rusch D."/>
            <person name="Podicherti R."/>
            <person name="Tsui H.-C.T."/>
            <person name="Winkler M.E."/>
        </authorList>
    </citation>
    <scope>NUCLEOTIDE SEQUENCE</scope>
</reference>
<sequence>MENYTKELRAFSKIPFTSEPTPKPRESGISEICDWGIPLGELTDYLEHTGEFVDVAKIVLGFGAVYPLKMLKKKIDLYHQAQVKVQPGGIFFEYAASLNKKEEFFEHCHEVGFDYIEVSDSRSDWTRKQKNDHIQSVIDAGIEVIPESGGGTQHSIQEIVDDVKASLDMGAWKVTVDQEEIQESHGGEIRQDLFDALFAKVSINDLIFETRAIPIRGGQTSQIRDTER</sequence>
<proteinExistence type="inferred from homology"/>
<feature type="non-terminal residue" evidence="2">
    <location>
        <position position="228"/>
    </location>
</feature>
<dbReference type="AlphaFoldDB" id="A0A382GFP6"/>
<dbReference type="InterPro" id="IPR013785">
    <property type="entry name" value="Aldolase_TIM"/>
</dbReference>
<evidence type="ECO:0008006" key="3">
    <source>
        <dbReference type="Google" id="ProtNLM"/>
    </source>
</evidence>
<name>A0A382GFP6_9ZZZZ</name>
<evidence type="ECO:0000313" key="2">
    <source>
        <dbReference type="EMBL" id="SVB73682.1"/>
    </source>
</evidence>
<protein>
    <recommendedName>
        <fullName evidence="3">Phosphosulfolactate synthase</fullName>
    </recommendedName>
</protein>
<gene>
    <name evidence="2" type="ORF">METZ01_LOCUS226536</name>
</gene>
<dbReference type="Gene3D" id="3.20.20.70">
    <property type="entry name" value="Aldolase class I"/>
    <property type="match status" value="1"/>
</dbReference>
<dbReference type="PANTHER" id="PTHR48413:SF1">
    <property type="entry name" value="PROTEIN HEAT-STRESS-ASSOCIATED 32"/>
    <property type="match status" value="1"/>
</dbReference>
<evidence type="ECO:0000256" key="1">
    <source>
        <dbReference type="ARBA" id="ARBA00010424"/>
    </source>
</evidence>
<dbReference type="EMBL" id="UINC01055143">
    <property type="protein sequence ID" value="SVB73682.1"/>
    <property type="molecule type" value="Genomic_DNA"/>
</dbReference>